<sequence length="375" mass="42519">MHLGGRPNPADRLSQLTQLIERQPILLEYIKELNLSHAHEWLTTNVEIIELLPRLSLKSLEIGGMDWARLPPKLQSALYDRIVDPGLVALSLECIDNMDITALTNRHHLKELIIDEVCINNNPPCSIRTPWLPSNEYPVGVQGPAARLGRLEVLACGESLKYHLQSAENGEATLKIHRPEDLAISAYGWDDDMAKAVAVLLRTSASSVKEYSIREELNITSNPHRALTPPILFSFSRFTGLQRLEIWSSFHHFRMARNATFETVIKEFETMSRSSHPIVLSSIDLDFQSQDYNPWGTDGLPDIGTRIRTVALSGVWNQIDEILSRDVFRFLKEMVITFNRGVPALFQADLDASRALLLSHMPRLQERGVQFNITW</sequence>
<dbReference type="Proteomes" id="UP000541558">
    <property type="component" value="Unassembled WGS sequence"/>
</dbReference>
<dbReference type="EMBL" id="JAACJK010000067">
    <property type="protein sequence ID" value="KAF5334671.1"/>
    <property type="molecule type" value="Genomic_DNA"/>
</dbReference>
<comment type="caution">
    <text evidence="1">The sequence shown here is derived from an EMBL/GenBank/DDBJ whole genome shotgun (WGS) entry which is preliminary data.</text>
</comment>
<name>A0A8H5C437_9AGAR</name>
<dbReference type="OrthoDB" id="2745898at2759"/>
<protein>
    <submittedName>
        <fullName evidence="1">Uncharacterized protein</fullName>
    </submittedName>
</protein>
<evidence type="ECO:0000313" key="2">
    <source>
        <dbReference type="Proteomes" id="UP000541558"/>
    </source>
</evidence>
<organism evidence="1 2">
    <name type="scientific">Ephemerocybe angulata</name>
    <dbReference type="NCBI Taxonomy" id="980116"/>
    <lineage>
        <taxon>Eukaryota</taxon>
        <taxon>Fungi</taxon>
        <taxon>Dikarya</taxon>
        <taxon>Basidiomycota</taxon>
        <taxon>Agaricomycotina</taxon>
        <taxon>Agaricomycetes</taxon>
        <taxon>Agaricomycetidae</taxon>
        <taxon>Agaricales</taxon>
        <taxon>Agaricineae</taxon>
        <taxon>Psathyrellaceae</taxon>
        <taxon>Ephemerocybe</taxon>
    </lineage>
</organism>
<gene>
    <name evidence="1" type="ORF">D9611_012003</name>
</gene>
<dbReference type="AlphaFoldDB" id="A0A8H5C437"/>
<evidence type="ECO:0000313" key="1">
    <source>
        <dbReference type="EMBL" id="KAF5334671.1"/>
    </source>
</evidence>
<accession>A0A8H5C437</accession>
<reference evidence="1 2" key="1">
    <citation type="journal article" date="2020" name="ISME J.">
        <title>Uncovering the hidden diversity of litter-decomposition mechanisms in mushroom-forming fungi.</title>
        <authorList>
            <person name="Floudas D."/>
            <person name="Bentzer J."/>
            <person name="Ahren D."/>
            <person name="Johansson T."/>
            <person name="Persson P."/>
            <person name="Tunlid A."/>
        </authorList>
    </citation>
    <scope>NUCLEOTIDE SEQUENCE [LARGE SCALE GENOMIC DNA]</scope>
    <source>
        <strain evidence="1 2">CBS 175.51</strain>
    </source>
</reference>
<keyword evidence="2" id="KW-1185">Reference proteome</keyword>
<proteinExistence type="predicted"/>